<name>F0XNJ3_GROCL</name>
<protein>
    <submittedName>
        <fullName evidence="2">Uncharacterized protein</fullName>
    </submittedName>
</protein>
<proteinExistence type="predicted"/>
<dbReference type="GO" id="GO:0008033">
    <property type="term" value="P:tRNA processing"/>
    <property type="evidence" value="ECO:0007669"/>
    <property type="project" value="InterPro"/>
</dbReference>
<organism evidence="3">
    <name type="scientific">Grosmannia clavigera (strain kw1407 / UAMH 11150)</name>
    <name type="common">Blue stain fungus</name>
    <name type="synonym">Graphiocladiella clavigera</name>
    <dbReference type="NCBI Taxonomy" id="655863"/>
    <lineage>
        <taxon>Eukaryota</taxon>
        <taxon>Fungi</taxon>
        <taxon>Dikarya</taxon>
        <taxon>Ascomycota</taxon>
        <taxon>Pezizomycotina</taxon>
        <taxon>Sordariomycetes</taxon>
        <taxon>Sordariomycetidae</taxon>
        <taxon>Ophiostomatales</taxon>
        <taxon>Ophiostomataceae</taxon>
        <taxon>Leptographium</taxon>
    </lineage>
</organism>
<evidence type="ECO:0000256" key="1">
    <source>
        <dbReference type="SAM" id="MobiDB-lite"/>
    </source>
</evidence>
<dbReference type="GO" id="GO:0006364">
    <property type="term" value="P:rRNA processing"/>
    <property type="evidence" value="ECO:0007669"/>
    <property type="project" value="InterPro"/>
</dbReference>
<dbReference type="RefSeq" id="XP_014169713.1">
    <property type="nucleotide sequence ID" value="XM_014314238.1"/>
</dbReference>
<dbReference type="GO" id="GO:0034965">
    <property type="term" value="P:intronic box C/D snoRNA processing"/>
    <property type="evidence" value="ECO:0007669"/>
    <property type="project" value="TreeGrafter"/>
</dbReference>
<dbReference type="GeneID" id="25980755"/>
<reference evidence="2 3" key="1">
    <citation type="journal article" date="2011" name="Proc. Natl. Acad. Sci. U.S.A.">
        <title>Genome and transcriptome analyses of the mountain pine beetle-fungal symbiont Grosmannia clavigera, a lodgepole pine pathogen.</title>
        <authorList>
            <person name="DiGuistini S."/>
            <person name="Wang Y."/>
            <person name="Liao N.Y."/>
            <person name="Taylor G."/>
            <person name="Tanguay P."/>
            <person name="Feau N."/>
            <person name="Henrissat B."/>
            <person name="Chan S.K."/>
            <person name="Hesse-Orce U."/>
            <person name="Alamouti S.M."/>
            <person name="Tsui C.K.M."/>
            <person name="Docking R.T."/>
            <person name="Levasseur A."/>
            <person name="Haridas S."/>
            <person name="Robertson G."/>
            <person name="Birol I."/>
            <person name="Holt R.A."/>
            <person name="Marra M.A."/>
            <person name="Hamelin R.C."/>
            <person name="Hirst M."/>
            <person name="Jones S.J.M."/>
            <person name="Bohlmann J."/>
            <person name="Breuil C."/>
        </authorList>
    </citation>
    <scope>NUCLEOTIDE SEQUENCE [LARGE SCALE GENOMIC DNA]</scope>
    <source>
        <strain evidence="3">kw1407 / UAMH 11150</strain>
    </source>
</reference>
<dbReference type="HOGENOM" id="CLU_047273_2_1_1"/>
<accession>F0XNJ3</accession>
<dbReference type="GO" id="GO:0000171">
    <property type="term" value="F:ribonuclease MRP activity"/>
    <property type="evidence" value="ECO:0007669"/>
    <property type="project" value="TreeGrafter"/>
</dbReference>
<dbReference type="STRING" id="655863.F0XNJ3"/>
<sequence>MSRRPRANATGGDNGRSNKELPNRETLQMPENVPPLPELAAFVDIGLTKITRVLAENACPSLQTDKDGGHAAQSASTQPPELSPYSIIFVARSGHPSVFYSHFPQMVAVASHSRKRTSTDSLDACVGSPSSIMDPIRLVGFSHGCEDRLSACLGIPHVSSIALRAGATQSQGLVDFVRGRVPPVEIQWLQEARAGDYRKTHIHMAEVTVGPKKKKV</sequence>
<dbReference type="OrthoDB" id="20109at2759"/>
<dbReference type="PANTHER" id="PTHR28272:SF1">
    <property type="entry name" value="RIBONUCLEASES P_MRP PROTEIN SUBUNIT POP3"/>
    <property type="match status" value="1"/>
</dbReference>
<dbReference type="GO" id="GO:0005655">
    <property type="term" value="C:nucleolar ribonuclease P complex"/>
    <property type="evidence" value="ECO:0007669"/>
    <property type="project" value="TreeGrafter"/>
</dbReference>
<feature type="region of interest" description="Disordered" evidence="1">
    <location>
        <begin position="61"/>
        <end position="80"/>
    </location>
</feature>
<dbReference type="EMBL" id="GL629801">
    <property type="protein sequence ID" value="EFX00231.1"/>
    <property type="molecule type" value="Genomic_DNA"/>
</dbReference>
<dbReference type="Pfam" id="PF08228">
    <property type="entry name" value="RNase_P_pop3"/>
    <property type="match status" value="1"/>
</dbReference>
<dbReference type="AlphaFoldDB" id="F0XNJ3"/>
<feature type="region of interest" description="Disordered" evidence="1">
    <location>
        <begin position="1"/>
        <end position="33"/>
    </location>
</feature>
<evidence type="ECO:0000313" key="3">
    <source>
        <dbReference type="Proteomes" id="UP000007796"/>
    </source>
</evidence>
<dbReference type="InParanoid" id="F0XNJ3"/>
<dbReference type="InterPro" id="IPR013241">
    <property type="entry name" value="RNase_P_Pop3"/>
</dbReference>
<keyword evidence="3" id="KW-1185">Reference proteome</keyword>
<dbReference type="eggNOG" id="ENOG502S6UT">
    <property type="taxonomic scope" value="Eukaryota"/>
</dbReference>
<dbReference type="PANTHER" id="PTHR28272">
    <property type="entry name" value="RIBONUCLEASES P/MRP PROTEIN SUBUNIT POP3"/>
    <property type="match status" value="1"/>
</dbReference>
<dbReference type="GO" id="GO:0005829">
    <property type="term" value="C:cytosol"/>
    <property type="evidence" value="ECO:0007669"/>
    <property type="project" value="TreeGrafter"/>
</dbReference>
<dbReference type="Proteomes" id="UP000007796">
    <property type="component" value="Unassembled WGS sequence"/>
</dbReference>
<evidence type="ECO:0000313" key="2">
    <source>
        <dbReference type="EMBL" id="EFX00231.1"/>
    </source>
</evidence>
<dbReference type="GO" id="GO:0004526">
    <property type="term" value="F:ribonuclease P activity"/>
    <property type="evidence" value="ECO:0007669"/>
    <property type="project" value="TreeGrafter"/>
</dbReference>
<gene>
    <name evidence="2" type="ORF">CMQ_7233</name>
</gene>
<dbReference type="GO" id="GO:0000172">
    <property type="term" value="C:ribonuclease MRP complex"/>
    <property type="evidence" value="ECO:0007669"/>
    <property type="project" value="TreeGrafter"/>
</dbReference>